<dbReference type="Proteomes" id="UP001279734">
    <property type="component" value="Unassembled WGS sequence"/>
</dbReference>
<proteinExistence type="predicted"/>
<evidence type="ECO:0000313" key="2">
    <source>
        <dbReference type="Proteomes" id="UP001279734"/>
    </source>
</evidence>
<dbReference type="EMBL" id="BSYO01000019">
    <property type="protein sequence ID" value="GMH18221.1"/>
    <property type="molecule type" value="Genomic_DNA"/>
</dbReference>
<dbReference type="AlphaFoldDB" id="A0AAD3SWL9"/>
<comment type="caution">
    <text evidence="1">The sequence shown here is derived from an EMBL/GenBank/DDBJ whole genome shotgun (WGS) entry which is preliminary data.</text>
</comment>
<sequence>MKQAKGSSAVALISVAFAKTVAKLRIASVGKAVAAGEATADSTKAAAFWLYQGTLCQPMIWLSVQILNLSSPWFERIWYAGPSLQLLDRYLRTKSVVTSPLLGCLDVANFPHHFLEAKAMTDYFC</sequence>
<gene>
    <name evidence="1" type="ORF">Nepgr_020062</name>
</gene>
<evidence type="ECO:0000313" key="1">
    <source>
        <dbReference type="EMBL" id="GMH18221.1"/>
    </source>
</evidence>
<protein>
    <submittedName>
        <fullName evidence="1">Uncharacterized protein</fullName>
    </submittedName>
</protein>
<reference evidence="1" key="1">
    <citation type="submission" date="2023-05" db="EMBL/GenBank/DDBJ databases">
        <title>Nepenthes gracilis genome sequencing.</title>
        <authorList>
            <person name="Fukushima K."/>
        </authorList>
    </citation>
    <scope>NUCLEOTIDE SEQUENCE</scope>
    <source>
        <strain evidence="1">SING2019-196</strain>
    </source>
</reference>
<keyword evidence="2" id="KW-1185">Reference proteome</keyword>
<organism evidence="1 2">
    <name type="scientific">Nepenthes gracilis</name>
    <name type="common">Slender pitcher plant</name>
    <dbReference type="NCBI Taxonomy" id="150966"/>
    <lineage>
        <taxon>Eukaryota</taxon>
        <taxon>Viridiplantae</taxon>
        <taxon>Streptophyta</taxon>
        <taxon>Embryophyta</taxon>
        <taxon>Tracheophyta</taxon>
        <taxon>Spermatophyta</taxon>
        <taxon>Magnoliopsida</taxon>
        <taxon>eudicotyledons</taxon>
        <taxon>Gunneridae</taxon>
        <taxon>Pentapetalae</taxon>
        <taxon>Caryophyllales</taxon>
        <taxon>Nepenthaceae</taxon>
        <taxon>Nepenthes</taxon>
    </lineage>
</organism>
<name>A0AAD3SWL9_NEPGR</name>
<accession>A0AAD3SWL9</accession>